<dbReference type="Proteomes" id="UP001054945">
    <property type="component" value="Unassembled WGS sequence"/>
</dbReference>
<protein>
    <submittedName>
        <fullName evidence="2">Uncharacterized protein</fullName>
    </submittedName>
</protein>
<keyword evidence="3" id="KW-1185">Reference proteome</keyword>
<proteinExistence type="predicted"/>
<evidence type="ECO:0000313" key="3">
    <source>
        <dbReference type="Proteomes" id="UP001054945"/>
    </source>
</evidence>
<keyword evidence="1" id="KW-0732">Signal</keyword>
<reference evidence="2 3" key="1">
    <citation type="submission" date="2021-06" db="EMBL/GenBank/DDBJ databases">
        <title>Caerostris extrusa draft genome.</title>
        <authorList>
            <person name="Kono N."/>
            <person name="Arakawa K."/>
        </authorList>
    </citation>
    <scope>NUCLEOTIDE SEQUENCE [LARGE SCALE GENOMIC DNA]</scope>
</reference>
<organism evidence="2 3">
    <name type="scientific">Caerostris extrusa</name>
    <name type="common">Bark spider</name>
    <name type="synonym">Caerostris bankana</name>
    <dbReference type="NCBI Taxonomy" id="172846"/>
    <lineage>
        <taxon>Eukaryota</taxon>
        <taxon>Metazoa</taxon>
        <taxon>Ecdysozoa</taxon>
        <taxon>Arthropoda</taxon>
        <taxon>Chelicerata</taxon>
        <taxon>Arachnida</taxon>
        <taxon>Araneae</taxon>
        <taxon>Araneomorphae</taxon>
        <taxon>Entelegynae</taxon>
        <taxon>Araneoidea</taxon>
        <taxon>Araneidae</taxon>
        <taxon>Caerostris</taxon>
    </lineage>
</organism>
<comment type="caution">
    <text evidence="2">The sequence shown here is derived from an EMBL/GenBank/DDBJ whole genome shotgun (WGS) entry which is preliminary data.</text>
</comment>
<dbReference type="AlphaFoldDB" id="A0AAV4M8N7"/>
<evidence type="ECO:0000256" key="1">
    <source>
        <dbReference type="SAM" id="SignalP"/>
    </source>
</evidence>
<evidence type="ECO:0000313" key="2">
    <source>
        <dbReference type="EMBL" id="GIX68812.1"/>
    </source>
</evidence>
<gene>
    <name evidence="2" type="ORF">CEXT_646451</name>
</gene>
<sequence length="102" mass="11679">MVDLLSRRSFTLELLLGGLLGGIAFQESKKTVPPEDIWHHWRPFITMFLPPNVQQLSILSYVHPRCIIAFRDVRRTSSFSAIKEIPSAENSTTIILRYPALK</sequence>
<feature type="chain" id="PRO_5043640954" evidence="1">
    <location>
        <begin position="25"/>
        <end position="102"/>
    </location>
</feature>
<feature type="signal peptide" evidence="1">
    <location>
        <begin position="1"/>
        <end position="24"/>
    </location>
</feature>
<dbReference type="EMBL" id="BPLR01002001">
    <property type="protein sequence ID" value="GIX68812.1"/>
    <property type="molecule type" value="Genomic_DNA"/>
</dbReference>
<accession>A0AAV4M8N7</accession>
<name>A0AAV4M8N7_CAEEX</name>